<keyword evidence="2" id="KW-0472">Membrane</keyword>
<feature type="domain" description="C-type lysozyme inhibitor" evidence="6">
    <location>
        <begin position="45"/>
        <end position="112"/>
    </location>
</feature>
<name>A0ABU3BPF6_9BACT</name>
<proteinExistence type="predicted"/>
<dbReference type="Gene3D" id="2.40.128.200">
    <property type="match status" value="1"/>
</dbReference>
<evidence type="ECO:0000256" key="4">
    <source>
        <dbReference type="ARBA" id="ARBA00023288"/>
    </source>
</evidence>
<evidence type="ECO:0000313" key="7">
    <source>
        <dbReference type="EMBL" id="MDT0631167.1"/>
    </source>
</evidence>
<evidence type="ECO:0000256" key="2">
    <source>
        <dbReference type="ARBA" id="ARBA00023136"/>
    </source>
</evidence>
<protein>
    <submittedName>
        <fullName evidence="7">MliC family protein</fullName>
    </submittedName>
</protein>
<feature type="region of interest" description="Disordered" evidence="5">
    <location>
        <begin position="104"/>
        <end position="125"/>
    </location>
</feature>
<feature type="compositionally biased region" description="Low complexity" evidence="5">
    <location>
        <begin position="22"/>
        <end position="38"/>
    </location>
</feature>
<organism evidence="7 8">
    <name type="scientific">Rubrivirga litoralis</name>
    <dbReference type="NCBI Taxonomy" id="3075598"/>
    <lineage>
        <taxon>Bacteria</taxon>
        <taxon>Pseudomonadati</taxon>
        <taxon>Rhodothermota</taxon>
        <taxon>Rhodothermia</taxon>
        <taxon>Rhodothermales</taxon>
        <taxon>Rubricoccaceae</taxon>
        <taxon>Rubrivirga</taxon>
    </lineage>
</organism>
<feature type="region of interest" description="Disordered" evidence="5">
    <location>
        <begin position="18"/>
        <end position="38"/>
    </location>
</feature>
<keyword evidence="3" id="KW-0564">Palmitate</keyword>
<evidence type="ECO:0000256" key="3">
    <source>
        <dbReference type="ARBA" id="ARBA00023139"/>
    </source>
</evidence>
<dbReference type="RefSeq" id="WP_311662509.1">
    <property type="nucleotide sequence ID" value="NZ_JAVRHT010000009.1"/>
</dbReference>
<dbReference type="InterPro" id="IPR036328">
    <property type="entry name" value="MliC_sf"/>
</dbReference>
<evidence type="ECO:0000259" key="6">
    <source>
        <dbReference type="Pfam" id="PF09864"/>
    </source>
</evidence>
<evidence type="ECO:0000313" key="8">
    <source>
        <dbReference type="Proteomes" id="UP001267426"/>
    </source>
</evidence>
<dbReference type="Proteomes" id="UP001267426">
    <property type="component" value="Unassembled WGS sequence"/>
</dbReference>
<dbReference type="SUPFAM" id="SSF141488">
    <property type="entry name" value="YdhA-like"/>
    <property type="match status" value="1"/>
</dbReference>
<sequence>MRLFLTVLLIAAVQGCSSPSNETTAELTPEPTAEPAAAAAPQTMYTCESGSTIQASYPTTETAVVEYEGQTLPMTIAVSGSGSRYVGDELEWWTQGAGVGSEGTLFRHNSDGTSGEMVESCEASA</sequence>
<accession>A0ABU3BPF6</accession>
<dbReference type="EMBL" id="JAVRHT010000009">
    <property type="protein sequence ID" value="MDT0631167.1"/>
    <property type="molecule type" value="Genomic_DNA"/>
</dbReference>
<keyword evidence="4" id="KW-0449">Lipoprotein</keyword>
<evidence type="ECO:0000256" key="1">
    <source>
        <dbReference type="ARBA" id="ARBA00022729"/>
    </source>
</evidence>
<dbReference type="Pfam" id="PF09864">
    <property type="entry name" value="MliC"/>
    <property type="match status" value="1"/>
</dbReference>
<keyword evidence="8" id="KW-1185">Reference proteome</keyword>
<comment type="caution">
    <text evidence="7">The sequence shown here is derived from an EMBL/GenBank/DDBJ whole genome shotgun (WGS) entry which is preliminary data.</text>
</comment>
<evidence type="ECO:0000256" key="5">
    <source>
        <dbReference type="SAM" id="MobiDB-lite"/>
    </source>
</evidence>
<gene>
    <name evidence="7" type="ORF">RM540_05330</name>
</gene>
<keyword evidence="1" id="KW-0732">Signal</keyword>
<reference evidence="7 8" key="1">
    <citation type="submission" date="2023-09" db="EMBL/GenBank/DDBJ databases">
        <authorList>
            <person name="Rey-Velasco X."/>
        </authorList>
    </citation>
    <scope>NUCLEOTIDE SEQUENCE [LARGE SCALE GENOMIC DNA]</scope>
    <source>
        <strain evidence="7 8">F394</strain>
    </source>
</reference>
<dbReference type="InterPro" id="IPR018660">
    <property type="entry name" value="MliC"/>
</dbReference>
<dbReference type="PROSITE" id="PS51257">
    <property type="entry name" value="PROKAR_LIPOPROTEIN"/>
    <property type="match status" value="1"/>
</dbReference>